<protein>
    <submittedName>
        <fullName evidence="2">Uncharacterized protein</fullName>
    </submittedName>
</protein>
<organism evidence="2 3">
    <name type="scientific">Gongylonema pulchrum</name>
    <dbReference type="NCBI Taxonomy" id="637853"/>
    <lineage>
        <taxon>Eukaryota</taxon>
        <taxon>Metazoa</taxon>
        <taxon>Ecdysozoa</taxon>
        <taxon>Nematoda</taxon>
        <taxon>Chromadorea</taxon>
        <taxon>Rhabditida</taxon>
        <taxon>Spirurina</taxon>
        <taxon>Spiruromorpha</taxon>
        <taxon>Spiruroidea</taxon>
        <taxon>Gongylonematidae</taxon>
        <taxon>Gongylonema</taxon>
    </lineage>
</organism>
<proteinExistence type="predicted"/>
<accession>A0A3P7NDE6</accession>
<evidence type="ECO:0000256" key="1">
    <source>
        <dbReference type="SAM" id="MobiDB-lite"/>
    </source>
</evidence>
<name>A0A3P7NDE6_9BILA</name>
<dbReference type="Proteomes" id="UP000271098">
    <property type="component" value="Unassembled WGS sequence"/>
</dbReference>
<evidence type="ECO:0000313" key="2">
    <source>
        <dbReference type="EMBL" id="VDN40595.1"/>
    </source>
</evidence>
<sequence>MDGLVRVKGRGEPETVHRATQTSCHRLDGSYVNHVVSIDSVEWRAPDYVIHRFKNGDTKVRLKLIDTSISMLVMDVGTVKHLSMSGRGQFPKYCVEWGTVARKRSRVIASSQPRVLNQL</sequence>
<dbReference type="AlphaFoldDB" id="A0A3P7NDE6"/>
<evidence type="ECO:0000313" key="3">
    <source>
        <dbReference type="Proteomes" id="UP000271098"/>
    </source>
</evidence>
<reference evidence="2 3" key="1">
    <citation type="submission" date="2018-11" db="EMBL/GenBank/DDBJ databases">
        <authorList>
            <consortium name="Pathogen Informatics"/>
        </authorList>
    </citation>
    <scope>NUCLEOTIDE SEQUENCE [LARGE SCALE GENOMIC DNA]</scope>
</reference>
<dbReference type="EMBL" id="UYRT01096053">
    <property type="protein sequence ID" value="VDN40595.1"/>
    <property type="molecule type" value="Genomic_DNA"/>
</dbReference>
<feature type="region of interest" description="Disordered" evidence="1">
    <location>
        <begin position="1"/>
        <end position="20"/>
    </location>
</feature>
<gene>
    <name evidence="2" type="ORF">GPUH_LOCUS22820</name>
</gene>
<keyword evidence="3" id="KW-1185">Reference proteome</keyword>
<dbReference type="OrthoDB" id="5857768at2759"/>